<dbReference type="EMBL" id="JAGZGG010000018">
    <property type="protein sequence ID" value="MBS5332559.1"/>
    <property type="molecule type" value="Genomic_DNA"/>
</dbReference>
<evidence type="ECO:0000313" key="4">
    <source>
        <dbReference type="Proteomes" id="UP000759273"/>
    </source>
</evidence>
<feature type="chain" id="PRO_5037796048" evidence="2">
    <location>
        <begin position="25"/>
        <end position="384"/>
    </location>
</feature>
<evidence type="ECO:0000256" key="1">
    <source>
        <dbReference type="SAM" id="MobiDB-lite"/>
    </source>
</evidence>
<dbReference type="AlphaFoldDB" id="A0A943DCY4"/>
<proteinExistence type="predicted"/>
<name>A0A943DCY4_9FIRM</name>
<comment type="caution">
    <text evidence="3">The sequence shown here is derived from an EMBL/GenBank/DDBJ whole genome shotgun (WGS) entry which is preliminary data.</text>
</comment>
<reference evidence="3" key="1">
    <citation type="submission" date="2021-02" db="EMBL/GenBank/DDBJ databases">
        <title>Infant gut strain persistence is associated with maternal origin, phylogeny, and functional potential including surface adhesion and iron acquisition.</title>
        <authorList>
            <person name="Lou Y.C."/>
        </authorList>
    </citation>
    <scope>NUCLEOTIDE SEQUENCE</scope>
    <source>
        <strain evidence="3">L3_101_000M1_dasL3_101_000M1_concoct_87</strain>
    </source>
</reference>
<protein>
    <submittedName>
        <fullName evidence="3">Uncharacterized protein</fullName>
    </submittedName>
</protein>
<feature type="signal peptide" evidence="2">
    <location>
        <begin position="1"/>
        <end position="24"/>
    </location>
</feature>
<sequence length="384" mass="40086">MKKTLFTLFTVINLVLLYCPAALALTEDEAAAAVDAQGKDAVSGNLFLWLLCAIAFLKVSTKLDGILHSLGIGVSRSPGSMLSETLLAFRGFEIGKAFMGLGAAKAAATTAATKNTPGNTYAGGLSGMVSRHVQQSTASSISGQSGGIGASLGGTMYHNSLGKDGGFASKVIGSIATGQTSGCITGDSAVEALNGYFAGTSDMDAMQIPATGENIPTAMATAESDTVTDSPIPATPLALEGDSTVDVSPTRDSEITMHAGGSPAVTEQTTIPTSSSIQQAAMNRVLLGQMGNSVTDVEIGGGKIQGREIIPGRGQIQFAMYNARQYEKPEGHFTEQTSRDGEKWYKVYATTRVEKTPTIQDERGRMQYDERKVAAMPKAPARRH</sequence>
<feature type="region of interest" description="Disordered" evidence="1">
    <location>
        <begin position="358"/>
        <end position="384"/>
    </location>
</feature>
<gene>
    <name evidence="3" type="ORF">KHY36_08535</name>
</gene>
<feature type="compositionally biased region" description="Basic and acidic residues" evidence="1">
    <location>
        <begin position="358"/>
        <end position="373"/>
    </location>
</feature>
<keyword evidence="2" id="KW-0732">Signal</keyword>
<evidence type="ECO:0000256" key="2">
    <source>
        <dbReference type="SAM" id="SignalP"/>
    </source>
</evidence>
<accession>A0A943DCY4</accession>
<organism evidence="3 4">
    <name type="scientific">Subdoligranulum variabile</name>
    <dbReference type="NCBI Taxonomy" id="214851"/>
    <lineage>
        <taxon>Bacteria</taxon>
        <taxon>Bacillati</taxon>
        <taxon>Bacillota</taxon>
        <taxon>Clostridia</taxon>
        <taxon>Eubacteriales</taxon>
        <taxon>Oscillospiraceae</taxon>
        <taxon>Subdoligranulum</taxon>
    </lineage>
</organism>
<dbReference type="Proteomes" id="UP000759273">
    <property type="component" value="Unassembled WGS sequence"/>
</dbReference>
<evidence type="ECO:0000313" key="3">
    <source>
        <dbReference type="EMBL" id="MBS5332559.1"/>
    </source>
</evidence>